<evidence type="ECO:0000256" key="7">
    <source>
        <dbReference type="ARBA" id="ARBA00023157"/>
    </source>
</evidence>
<dbReference type="AlphaFoldDB" id="L8WZN0"/>
<evidence type="ECO:0000256" key="6">
    <source>
        <dbReference type="ARBA" id="ARBA00023128"/>
    </source>
</evidence>
<dbReference type="FunFam" id="1.20.120.310:FF:000003">
    <property type="entry name" value="Sulfhydryl oxidase"/>
    <property type="match status" value="1"/>
</dbReference>
<dbReference type="EMBL" id="AFRT01000527">
    <property type="protein sequence ID" value="ELU43551.1"/>
    <property type="molecule type" value="Genomic_DNA"/>
</dbReference>
<dbReference type="InterPro" id="IPR017905">
    <property type="entry name" value="ERV/ALR_sulphydryl_oxidase"/>
</dbReference>
<evidence type="ECO:0000256" key="5">
    <source>
        <dbReference type="ARBA" id="ARBA00023002"/>
    </source>
</evidence>
<dbReference type="Gene3D" id="1.20.120.310">
    <property type="entry name" value="ERV/ALR sulfhydryl oxidase domain"/>
    <property type="match status" value="1"/>
</dbReference>
<dbReference type="GO" id="GO:0050660">
    <property type="term" value="F:flavin adenine dinucleotide binding"/>
    <property type="evidence" value="ECO:0007669"/>
    <property type="project" value="TreeGrafter"/>
</dbReference>
<proteinExistence type="predicted"/>
<dbReference type="PANTHER" id="PTHR12645">
    <property type="entry name" value="ALR/ERV"/>
    <property type="match status" value="1"/>
</dbReference>
<comment type="catalytic activity">
    <reaction evidence="8">
        <text>2 R'C(R)SH + O2 = R'C(R)S-S(R)CR' + H2O2</text>
        <dbReference type="Rhea" id="RHEA:17357"/>
        <dbReference type="ChEBI" id="CHEBI:15379"/>
        <dbReference type="ChEBI" id="CHEBI:16240"/>
        <dbReference type="ChEBI" id="CHEBI:16520"/>
        <dbReference type="ChEBI" id="CHEBI:17412"/>
        <dbReference type="EC" id="1.8.3.2"/>
    </reaction>
</comment>
<dbReference type="GO" id="GO:0016971">
    <property type="term" value="F:flavin-dependent sulfhydryl oxidase activity"/>
    <property type="evidence" value="ECO:0007669"/>
    <property type="project" value="InterPro"/>
</dbReference>
<evidence type="ECO:0000256" key="4">
    <source>
        <dbReference type="ARBA" id="ARBA00022827"/>
    </source>
</evidence>
<name>L8WZN0_THACA</name>
<accession>L8WZN0</accession>
<dbReference type="SUPFAM" id="SSF69000">
    <property type="entry name" value="FAD-dependent thiol oxidase"/>
    <property type="match status" value="1"/>
</dbReference>
<keyword evidence="3 8" id="KW-0285">Flavoprotein</keyword>
<sequence>MTFKLGTAHEWGITWHSCLESVPSPVVTVCLGEYVHANSSYEYQISTWLSQLAALVDTHLIIHSNIIPLLNMPVPLTDESKPLPPGIVLGSDGKPCKVCSSFKAWSKSQRSGSSSNAAAKGTAATAAVAVASSTTTSRENCPADVEALGRATWTFLHTTAAYYPTSPSAQHQSSMLALLRSLPSLYPCSHCASDFGKDIKKNPPEGVVGSRESLSRWLCERHNEVNQKLGKEKFDCGIKSLDERWKDGPRNGGVITELGTPGDVRGTLPHPLAIDNALTPLYTITSWLTSTAPGMTIERRISKPHYPSDTFTLFRIIQSARHVPLASHGQLYAIFQLPARVVHRYRGNTCLTRTSILYTRQPLIAL</sequence>
<dbReference type="PROSITE" id="PS51324">
    <property type="entry name" value="ERV_ALR"/>
    <property type="match status" value="1"/>
</dbReference>
<dbReference type="EC" id="1.8.3.2" evidence="8"/>
<evidence type="ECO:0000313" key="10">
    <source>
        <dbReference type="EMBL" id="ELU43551.1"/>
    </source>
</evidence>
<comment type="subcellular location">
    <subcellularLocation>
        <location evidence="2">Mitochondrion intermembrane space</location>
    </subcellularLocation>
</comment>
<dbReference type="Pfam" id="PF04777">
    <property type="entry name" value="Evr1_Alr"/>
    <property type="match status" value="1"/>
</dbReference>
<dbReference type="PANTHER" id="PTHR12645:SF0">
    <property type="entry name" value="FAD-LINKED SULFHYDRYL OXIDASE ALR"/>
    <property type="match status" value="1"/>
</dbReference>
<comment type="caution">
    <text evidence="10">The sequence shown here is derived from an EMBL/GenBank/DDBJ whole genome shotgun (WGS) entry which is preliminary data.</text>
</comment>
<comment type="cofactor">
    <cofactor evidence="1 8">
        <name>FAD</name>
        <dbReference type="ChEBI" id="CHEBI:57692"/>
    </cofactor>
</comment>
<dbReference type="OrthoDB" id="17199at2759"/>
<evidence type="ECO:0000313" key="11">
    <source>
        <dbReference type="Proteomes" id="UP000011668"/>
    </source>
</evidence>
<dbReference type="STRING" id="983506.L8WZN0"/>
<dbReference type="HOGENOM" id="CLU_756892_0_0_1"/>
<dbReference type="GO" id="GO:0005758">
    <property type="term" value="C:mitochondrial intermembrane space"/>
    <property type="evidence" value="ECO:0007669"/>
    <property type="project" value="UniProtKB-SubCell"/>
</dbReference>
<keyword evidence="5 8" id="KW-0560">Oxidoreductase</keyword>
<reference evidence="10 11" key="1">
    <citation type="journal article" date="2013" name="Nat. Commun.">
        <title>The evolution and pathogenic mechanisms of the rice sheath blight pathogen.</title>
        <authorList>
            <person name="Zheng A."/>
            <person name="Lin R."/>
            <person name="Xu L."/>
            <person name="Qin P."/>
            <person name="Tang C."/>
            <person name="Ai P."/>
            <person name="Zhang D."/>
            <person name="Liu Y."/>
            <person name="Sun Z."/>
            <person name="Feng H."/>
            <person name="Wang Y."/>
            <person name="Chen Y."/>
            <person name="Liang X."/>
            <person name="Fu R."/>
            <person name="Li Q."/>
            <person name="Zhang J."/>
            <person name="Yu X."/>
            <person name="Xie Z."/>
            <person name="Ding L."/>
            <person name="Guan P."/>
            <person name="Tang J."/>
            <person name="Liang Y."/>
            <person name="Wang S."/>
            <person name="Deng Q."/>
            <person name="Li S."/>
            <person name="Zhu J."/>
            <person name="Wang L."/>
            <person name="Liu H."/>
            <person name="Li P."/>
        </authorList>
    </citation>
    <scope>NUCLEOTIDE SEQUENCE [LARGE SCALE GENOMIC DNA]</scope>
    <source>
        <strain evidence="11">AG-1 IA</strain>
    </source>
</reference>
<keyword evidence="6" id="KW-0496">Mitochondrion</keyword>
<organism evidence="10 11">
    <name type="scientific">Thanatephorus cucumeris (strain AG1-IA)</name>
    <name type="common">Rice sheath blight fungus</name>
    <name type="synonym">Rhizoctonia solani</name>
    <dbReference type="NCBI Taxonomy" id="983506"/>
    <lineage>
        <taxon>Eukaryota</taxon>
        <taxon>Fungi</taxon>
        <taxon>Dikarya</taxon>
        <taxon>Basidiomycota</taxon>
        <taxon>Agaricomycotina</taxon>
        <taxon>Agaricomycetes</taxon>
        <taxon>Cantharellales</taxon>
        <taxon>Ceratobasidiaceae</taxon>
        <taxon>Rhizoctonia</taxon>
        <taxon>Rhizoctonia solani AG-1</taxon>
    </lineage>
</organism>
<dbReference type="Proteomes" id="UP000011668">
    <property type="component" value="Unassembled WGS sequence"/>
</dbReference>
<keyword evidence="7" id="KW-1015">Disulfide bond</keyword>
<gene>
    <name evidence="10" type="ORF">AG1IA_02412</name>
</gene>
<evidence type="ECO:0000256" key="1">
    <source>
        <dbReference type="ARBA" id="ARBA00001974"/>
    </source>
</evidence>
<keyword evidence="4 8" id="KW-0274">FAD</keyword>
<dbReference type="InterPro" id="IPR036774">
    <property type="entry name" value="ERV/ALR_sulphydryl_oxid_sf"/>
</dbReference>
<evidence type="ECO:0000259" key="9">
    <source>
        <dbReference type="PROSITE" id="PS51324"/>
    </source>
</evidence>
<feature type="domain" description="ERV/ALR sulfhydryl oxidase" evidence="9">
    <location>
        <begin position="141"/>
        <end position="245"/>
    </location>
</feature>
<dbReference type="InterPro" id="IPR039799">
    <property type="entry name" value="ALR/ERV"/>
</dbReference>
<evidence type="ECO:0000256" key="3">
    <source>
        <dbReference type="ARBA" id="ARBA00022630"/>
    </source>
</evidence>
<evidence type="ECO:0000256" key="8">
    <source>
        <dbReference type="RuleBase" id="RU371123"/>
    </source>
</evidence>
<protein>
    <recommendedName>
        <fullName evidence="8">Sulfhydryl oxidase</fullName>
        <ecNumber evidence="8">1.8.3.2</ecNumber>
    </recommendedName>
</protein>
<evidence type="ECO:0000256" key="2">
    <source>
        <dbReference type="ARBA" id="ARBA00004569"/>
    </source>
</evidence>
<keyword evidence="11" id="KW-1185">Reference proteome</keyword>